<dbReference type="PANTHER" id="PTHR42852:SF6">
    <property type="entry name" value="THIOL:DISULFIDE INTERCHANGE PROTEIN DSBE"/>
    <property type="match status" value="1"/>
</dbReference>
<sequence>MNKKTLFKALIPLIIFLSLAALLFSGIGKDTRLLPSVLINKPVPQFSLPSLITGKIINNESLKGQMYLLNVWGSWCPGCRIEHPMVTEFARQNIIPVYGLNYKDKENDAKRWLQQFGNPYKDILVDADGLVGIDFGVYGAPETFLIDADGIIRHKIVGELTPQKIQQELLPLIRKYK</sequence>
<dbReference type="Gene3D" id="3.40.30.10">
    <property type="entry name" value="Glutaredoxin"/>
    <property type="match status" value="1"/>
</dbReference>
<dbReference type="SUPFAM" id="SSF52833">
    <property type="entry name" value="Thioredoxin-like"/>
    <property type="match status" value="1"/>
</dbReference>
<organism evidence="7">
    <name type="scientific">hydrothermal vent metagenome</name>
    <dbReference type="NCBI Taxonomy" id="652676"/>
    <lineage>
        <taxon>unclassified sequences</taxon>
        <taxon>metagenomes</taxon>
        <taxon>ecological metagenomes</taxon>
    </lineage>
</organism>
<gene>
    <name evidence="7" type="ORF">MNBD_GAMMA01-362</name>
</gene>
<dbReference type="GO" id="GO:0030288">
    <property type="term" value="C:outer membrane-bounded periplasmic space"/>
    <property type="evidence" value="ECO:0007669"/>
    <property type="project" value="InterPro"/>
</dbReference>
<dbReference type="EMBL" id="UOEW01000127">
    <property type="protein sequence ID" value="VAW36061.1"/>
    <property type="molecule type" value="Genomic_DNA"/>
</dbReference>
<name>A0A3B0UZ28_9ZZZZ</name>
<dbReference type="CDD" id="cd03010">
    <property type="entry name" value="TlpA_like_DsbE"/>
    <property type="match status" value="1"/>
</dbReference>
<evidence type="ECO:0000256" key="2">
    <source>
        <dbReference type="ARBA" id="ARBA00007758"/>
    </source>
</evidence>
<evidence type="ECO:0000256" key="3">
    <source>
        <dbReference type="ARBA" id="ARBA00022748"/>
    </source>
</evidence>
<proteinExistence type="inferred from homology"/>
<dbReference type="InterPro" id="IPR013766">
    <property type="entry name" value="Thioredoxin_domain"/>
</dbReference>
<dbReference type="GO" id="GO:0017004">
    <property type="term" value="P:cytochrome complex assembly"/>
    <property type="evidence" value="ECO:0007669"/>
    <property type="project" value="UniProtKB-KW"/>
</dbReference>
<dbReference type="Pfam" id="PF08534">
    <property type="entry name" value="Redoxin"/>
    <property type="match status" value="1"/>
</dbReference>
<dbReference type="InterPro" id="IPR013740">
    <property type="entry name" value="Redoxin"/>
</dbReference>
<dbReference type="InterPro" id="IPR036249">
    <property type="entry name" value="Thioredoxin-like_sf"/>
</dbReference>
<comment type="similarity">
    <text evidence="2">Belongs to the thioredoxin family. DsbE subfamily.</text>
</comment>
<comment type="subcellular location">
    <subcellularLocation>
        <location evidence="1">Cell envelope</location>
    </subcellularLocation>
</comment>
<keyword evidence="5" id="KW-0676">Redox-active center</keyword>
<dbReference type="GO" id="GO:0015036">
    <property type="term" value="F:disulfide oxidoreductase activity"/>
    <property type="evidence" value="ECO:0007669"/>
    <property type="project" value="InterPro"/>
</dbReference>
<protein>
    <submittedName>
        <fullName evidence="7">Cytochrome c-type biogenesis protein CcmG/DsbE, thiol:disulfide oxidoreductase</fullName>
    </submittedName>
</protein>
<dbReference type="PROSITE" id="PS51352">
    <property type="entry name" value="THIOREDOXIN_2"/>
    <property type="match status" value="1"/>
</dbReference>
<dbReference type="InterPro" id="IPR050553">
    <property type="entry name" value="Thioredoxin_ResA/DsbE_sf"/>
</dbReference>
<evidence type="ECO:0000313" key="7">
    <source>
        <dbReference type="EMBL" id="VAW36061.1"/>
    </source>
</evidence>
<evidence type="ECO:0000256" key="1">
    <source>
        <dbReference type="ARBA" id="ARBA00004196"/>
    </source>
</evidence>
<dbReference type="AlphaFoldDB" id="A0A3B0UZ28"/>
<reference evidence="7" key="1">
    <citation type="submission" date="2018-06" db="EMBL/GenBank/DDBJ databases">
        <authorList>
            <person name="Zhirakovskaya E."/>
        </authorList>
    </citation>
    <scope>NUCLEOTIDE SEQUENCE</scope>
</reference>
<evidence type="ECO:0000259" key="6">
    <source>
        <dbReference type="PROSITE" id="PS51352"/>
    </source>
</evidence>
<dbReference type="PANTHER" id="PTHR42852">
    <property type="entry name" value="THIOL:DISULFIDE INTERCHANGE PROTEIN DSBE"/>
    <property type="match status" value="1"/>
</dbReference>
<keyword evidence="4" id="KW-1015">Disulfide bond</keyword>
<keyword evidence="3" id="KW-0201">Cytochrome c-type biogenesis</keyword>
<evidence type="ECO:0000256" key="5">
    <source>
        <dbReference type="ARBA" id="ARBA00023284"/>
    </source>
</evidence>
<accession>A0A3B0UZ28</accession>
<evidence type="ECO:0000256" key="4">
    <source>
        <dbReference type="ARBA" id="ARBA00023157"/>
    </source>
</evidence>
<dbReference type="InterPro" id="IPR004799">
    <property type="entry name" value="Periplasmic_diS_OxRdtase_DsbE"/>
</dbReference>
<dbReference type="NCBIfam" id="TIGR00385">
    <property type="entry name" value="dsbE"/>
    <property type="match status" value="1"/>
</dbReference>
<feature type="domain" description="Thioredoxin" evidence="6">
    <location>
        <begin position="37"/>
        <end position="174"/>
    </location>
</feature>